<dbReference type="GO" id="GO:0016020">
    <property type="term" value="C:membrane"/>
    <property type="evidence" value="ECO:0007669"/>
    <property type="project" value="UniProtKB-SubCell"/>
</dbReference>
<organism evidence="11">
    <name type="scientific">Musca domestica</name>
    <name type="common">House fly</name>
    <dbReference type="NCBI Taxonomy" id="7370"/>
    <lineage>
        <taxon>Eukaryota</taxon>
        <taxon>Metazoa</taxon>
        <taxon>Ecdysozoa</taxon>
        <taxon>Arthropoda</taxon>
        <taxon>Hexapoda</taxon>
        <taxon>Insecta</taxon>
        <taxon>Pterygota</taxon>
        <taxon>Neoptera</taxon>
        <taxon>Endopterygota</taxon>
        <taxon>Diptera</taxon>
        <taxon>Brachycera</taxon>
        <taxon>Muscomorpha</taxon>
        <taxon>Muscoidea</taxon>
        <taxon>Muscidae</taxon>
        <taxon>Musca</taxon>
    </lineage>
</organism>
<evidence type="ECO:0000313" key="11">
    <source>
        <dbReference type="EMBL" id="AFP63117.1"/>
    </source>
</evidence>
<evidence type="ECO:0000256" key="2">
    <source>
        <dbReference type="ARBA" id="ARBA00006986"/>
    </source>
</evidence>
<keyword evidence="6 9" id="KW-0472">Membrane</keyword>
<evidence type="ECO:0000256" key="5">
    <source>
        <dbReference type="ARBA" id="ARBA00022989"/>
    </source>
</evidence>
<evidence type="ECO:0000256" key="9">
    <source>
        <dbReference type="SAM" id="Phobius"/>
    </source>
</evidence>
<evidence type="ECO:0000256" key="3">
    <source>
        <dbReference type="ARBA" id="ARBA00022692"/>
    </source>
</evidence>
<keyword evidence="7" id="KW-0325">Glycoprotein</keyword>
<keyword evidence="3 9" id="KW-0812">Transmembrane</keyword>
<feature type="region of interest" description="Disordered" evidence="8">
    <location>
        <begin position="31"/>
        <end position="107"/>
    </location>
</feature>
<accession>T1PKM7</accession>
<dbReference type="VEuPathDB" id="VectorBase:MDOMA2_009340"/>
<dbReference type="PANTHER" id="PTHR28607:SF4">
    <property type="entry name" value="TRANSMEMBRANE PROTEIN"/>
    <property type="match status" value="1"/>
</dbReference>
<sequence length="249" mass="27827">MRLHRPNQAVYLLIFALLISWAAGAEKVDGDEAQQQQNVNTPEKTDGKIKQSQSIPKTVKKELKVPLPESQRPDDISNNEEKLKTTNESNEKKEQLAPQAKPNENDKTIDAVNGLKTNQTISTNSTVVTTDKKSPAIVSSTSPSVSQPAAASSDVFFHQEETILRNNEEISDSLKTGFYFFAALSLSAILFIIFKIYRLRLSRAERKYGVQGDRSTQELTPLPIGIEDGHSDDEDQTVFEINRQNIRIL</sequence>
<protein>
    <submittedName>
        <fullName evidence="11">Uncharacterized protein</fullName>
    </submittedName>
</protein>
<evidence type="ECO:0000256" key="1">
    <source>
        <dbReference type="ARBA" id="ARBA00004479"/>
    </source>
</evidence>
<keyword evidence="4 10" id="KW-0732">Signal</keyword>
<feature type="transmembrane region" description="Helical" evidence="9">
    <location>
        <begin position="177"/>
        <end position="197"/>
    </location>
</feature>
<dbReference type="PANTHER" id="PTHR28607">
    <property type="entry name" value="EXPRESSED PROTEIN"/>
    <property type="match status" value="1"/>
</dbReference>
<keyword evidence="5 9" id="KW-1133">Transmembrane helix</keyword>
<dbReference type="InterPro" id="IPR009565">
    <property type="entry name" value="FAM174-like"/>
</dbReference>
<comment type="subcellular location">
    <subcellularLocation>
        <location evidence="1">Membrane</location>
        <topology evidence="1">Single-pass type I membrane protein</topology>
    </subcellularLocation>
</comment>
<evidence type="ECO:0000256" key="8">
    <source>
        <dbReference type="SAM" id="MobiDB-lite"/>
    </source>
</evidence>
<feature type="compositionally biased region" description="Polar residues" evidence="8">
    <location>
        <begin position="33"/>
        <end position="42"/>
    </location>
</feature>
<proteinExistence type="evidence at transcript level"/>
<dbReference type="Pfam" id="PF06679">
    <property type="entry name" value="DUF1180"/>
    <property type="match status" value="1"/>
</dbReference>
<dbReference type="EMBL" id="KA648488">
    <property type="protein sequence ID" value="AFP63117.1"/>
    <property type="molecule type" value="mRNA"/>
</dbReference>
<feature type="chain" id="PRO_5004583331" evidence="10">
    <location>
        <begin position="25"/>
        <end position="249"/>
    </location>
</feature>
<feature type="signal peptide" evidence="10">
    <location>
        <begin position="1"/>
        <end position="24"/>
    </location>
</feature>
<dbReference type="VEuPathDB" id="VectorBase:MDOA001236"/>
<evidence type="ECO:0000256" key="6">
    <source>
        <dbReference type="ARBA" id="ARBA00023136"/>
    </source>
</evidence>
<comment type="similarity">
    <text evidence="2">Belongs to the FAM174 family.</text>
</comment>
<evidence type="ECO:0000256" key="7">
    <source>
        <dbReference type="ARBA" id="ARBA00023180"/>
    </source>
</evidence>
<dbReference type="AlphaFoldDB" id="T1PKM7"/>
<reference evidence="11" key="1">
    <citation type="submission" date="2012-08" db="EMBL/GenBank/DDBJ databases">
        <title>Transcriptome of adult Musca domestica launches a platform for comparative house fly gene expression and characterization of differential gene expression among resistant and susceptible house flies.</title>
        <authorList>
            <person name="Liu N."/>
            <person name="Zhang L."/>
            <person name="Li M."/>
            <person name="Reid W."/>
        </authorList>
    </citation>
    <scope>NUCLEOTIDE SEQUENCE</scope>
    <source>
        <strain evidence="11">ALHF</strain>
        <tissue evidence="11">Whole body</tissue>
    </source>
</reference>
<feature type="compositionally biased region" description="Basic and acidic residues" evidence="8">
    <location>
        <begin position="71"/>
        <end position="95"/>
    </location>
</feature>
<evidence type="ECO:0000256" key="4">
    <source>
        <dbReference type="ARBA" id="ARBA00022729"/>
    </source>
</evidence>
<evidence type="ECO:0000256" key="10">
    <source>
        <dbReference type="SAM" id="SignalP"/>
    </source>
</evidence>
<name>T1PKM7_MUSDO</name>